<evidence type="ECO:0000256" key="1">
    <source>
        <dbReference type="SAM" id="MobiDB-lite"/>
    </source>
</evidence>
<dbReference type="RefSeq" id="WP_133619641.1">
    <property type="nucleotide sequence ID" value="NZ_SNZE01000008.1"/>
</dbReference>
<name>A0A4V3DJV5_9BURK</name>
<feature type="region of interest" description="Disordered" evidence="1">
    <location>
        <begin position="1"/>
        <end position="25"/>
    </location>
</feature>
<evidence type="ECO:0000313" key="3">
    <source>
        <dbReference type="EMBL" id="TDR31620.1"/>
    </source>
</evidence>
<feature type="domain" description="Bacteriophage Mx8 p63 C-terminal" evidence="2">
    <location>
        <begin position="202"/>
        <end position="294"/>
    </location>
</feature>
<evidence type="ECO:0000259" key="2">
    <source>
        <dbReference type="Pfam" id="PF10546"/>
    </source>
</evidence>
<keyword evidence="4" id="KW-1185">Reference proteome</keyword>
<dbReference type="Pfam" id="PF10546">
    <property type="entry name" value="P63C"/>
    <property type="match status" value="1"/>
</dbReference>
<accession>A0A4V3DJV5</accession>
<feature type="compositionally biased region" description="Basic and acidic residues" evidence="1">
    <location>
        <begin position="15"/>
        <end position="25"/>
    </location>
</feature>
<dbReference type="OrthoDB" id="4762429at2"/>
<dbReference type="InterPro" id="IPR018874">
    <property type="entry name" value="Phage_Mx8_p63_C"/>
</dbReference>
<reference evidence="3 4" key="1">
    <citation type="submission" date="2019-03" db="EMBL/GenBank/DDBJ databases">
        <title>Genomic Encyclopedia of Type Strains, Phase IV (KMG-IV): sequencing the most valuable type-strain genomes for metagenomic binning, comparative biology and taxonomic classification.</title>
        <authorList>
            <person name="Goeker M."/>
        </authorList>
    </citation>
    <scope>NUCLEOTIDE SEQUENCE [LARGE SCALE GENOMIC DNA]</scope>
    <source>
        <strain evidence="3 4">DSM 102852</strain>
    </source>
</reference>
<evidence type="ECO:0000313" key="4">
    <source>
        <dbReference type="Proteomes" id="UP000294480"/>
    </source>
</evidence>
<comment type="caution">
    <text evidence="3">The sequence shown here is derived from an EMBL/GenBank/DDBJ whole genome shotgun (WGS) entry which is preliminary data.</text>
</comment>
<proteinExistence type="predicted"/>
<dbReference type="EMBL" id="SNZE01000008">
    <property type="protein sequence ID" value="TDR31620.1"/>
    <property type="molecule type" value="Genomic_DNA"/>
</dbReference>
<gene>
    <name evidence="3" type="ORF">DFR44_1082</name>
</gene>
<dbReference type="Proteomes" id="UP000294480">
    <property type="component" value="Unassembled WGS sequence"/>
</dbReference>
<protein>
    <submittedName>
        <fullName evidence="3">P63C domain-containing protein</fullName>
    </submittedName>
</protein>
<organism evidence="3 4">
    <name type="scientific">Hydromonas duriensis</name>
    <dbReference type="NCBI Taxonomy" id="1527608"/>
    <lineage>
        <taxon>Bacteria</taxon>
        <taxon>Pseudomonadati</taxon>
        <taxon>Pseudomonadota</taxon>
        <taxon>Betaproteobacteria</taxon>
        <taxon>Burkholderiales</taxon>
        <taxon>Burkholderiaceae</taxon>
        <taxon>Hydromonas</taxon>
    </lineage>
</organism>
<sequence length="336" mass="38089">MNHEITGKAKGGKALAEKMTDEQKHEKAMKMVEAKRTKREMPRATHKGELKIGDTSISCAVLSNGDRVLVERSVALVLGRKGGGAYWKKKKEELAPILPEFVSANYLKPYISRELEEKLLAPISYIGLDGEVYKGINANVLPEVCDVWITALKDGALKDTQKETAEKAYILFKGFAIIGITALVDEATGYQDEREKDALAKILEMFVASELQPYLKTFPPEYYKGLFRLYGYEYPPKDKRPQWRPAYFGRITNNVIYSRLAPEILPELKKAASKAEKKGKLHQWLSSDIGHPKLREHLASIVSLLKISKTKEEFYNHVDVAHPKFNENYTLDLEED</sequence>
<dbReference type="AlphaFoldDB" id="A0A4V3DJV5"/>